<protein>
    <submittedName>
        <fullName evidence="3">Response regulator</fullName>
    </submittedName>
</protein>
<dbReference type="Proteomes" id="UP001589832">
    <property type="component" value="Unassembled WGS sequence"/>
</dbReference>
<dbReference type="InterPro" id="IPR052893">
    <property type="entry name" value="TCS_response_regulator"/>
</dbReference>
<evidence type="ECO:0000313" key="3">
    <source>
        <dbReference type="EMBL" id="MFC0604894.1"/>
    </source>
</evidence>
<gene>
    <name evidence="3" type="ORF">ACFFGA_10050</name>
</gene>
<sequence length="152" mass="17936">MKLNFMLIDDNKIDLFICKKIIEKSSSEYSVRTFQSAQSAIKFLEIFVKKEKYQDAFLPNVILLDINMPEMNGFQFLREFNKLEHFVKRPIKIFMLSSSTDIHDVIKVKSEKLCVRFISKPLTVEGLHNVVRESIPFSIEHHYSKNNRVKSY</sequence>
<dbReference type="RefSeq" id="WP_386063315.1">
    <property type="nucleotide sequence ID" value="NZ_JBHLTQ010000005.1"/>
</dbReference>
<evidence type="ECO:0000313" key="4">
    <source>
        <dbReference type="Proteomes" id="UP001589832"/>
    </source>
</evidence>
<keyword evidence="4" id="KW-1185">Reference proteome</keyword>
<dbReference type="SUPFAM" id="SSF52172">
    <property type="entry name" value="CheY-like"/>
    <property type="match status" value="1"/>
</dbReference>
<keyword evidence="1" id="KW-0597">Phosphoprotein</keyword>
<dbReference type="PANTHER" id="PTHR44520:SF2">
    <property type="entry name" value="RESPONSE REGULATOR RCP1"/>
    <property type="match status" value="1"/>
</dbReference>
<dbReference type="Gene3D" id="3.40.50.2300">
    <property type="match status" value="1"/>
</dbReference>
<dbReference type="InterPro" id="IPR001789">
    <property type="entry name" value="Sig_transdc_resp-reg_receiver"/>
</dbReference>
<dbReference type="PANTHER" id="PTHR44520">
    <property type="entry name" value="RESPONSE REGULATOR RCP1-RELATED"/>
    <property type="match status" value="1"/>
</dbReference>
<dbReference type="EMBL" id="JBHLTQ010000005">
    <property type="protein sequence ID" value="MFC0604894.1"/>
    <property type="molecule type" value="Genomic_DNA"/>
</dbReference>
<proteinExistence type="predicted"/>
<accession>A0ABV6Q9E8</accession>
<dbReference type="InterPro" id="IPR011006">
    <property type="entry name" value="CheY-like_superfamily"/>
</dbReference>
<name>A0ABV6Q9E8_9FLAO</name>
<dbReference type="PROSITE" id="PS50110">
    <property type="entry name" value="RESPONSE_REGULATORY"/>
    <property type="match status" value="1"/>
</dbReference>
<reference evidence="3 4" key="1">
    <citation type="submission" date="2024-09" db="EMBL/GenBank/DDBJ databases">
        <authorList>
            <person name="Sun Q."/>
            <person name="Mori K."/>
        </authorList>
    </citation>
    <scope>NUCLEOTIDE SEQUENCE [LARGE SCALE GENOMIC DNA]</scope>
    <source>
        <strain evidence="3 4">NCAIM B.02481</strain>
    </source>
</reference>
<feature type="modified residue" description="4-aspartylphosphate" evidence="1">
    <location>
        <position position="65"/>
    </location>
</feature>
<feature type="domain" description="Response regulatory" evidence="2">
    <location>
        <begin position="4"/>
        <end position="135"/>
    </location>
</feature>
<comment type="caution">
    <text evidence="3">The sequence shown here is derived from an EMBL/GenBank/DDBJ whole genome shotgun (WGS) entry which is preliminary data.</text>
</comment>
<organism evidence="3 4">
    <name type="scientific">Winogradskyella pulchriflava</name>
    <dbReference type="NCBI Taxonomy" id="1110688"/>
    <lineage>
        <taxon>Bacteria</taxon>
        <taxon>Pseudomonadati</taxon>
        <taxon>Bacteroidota</taxon>
        <taxon>Flavobacteriia</taxon>
        <taxon>Flavobacteriales</taxon>
        <taxon>Flavobacteriaceae</taxon>
        <taxon>Winogradskyella</taxon>
    </lineage>
</organism>
<evidence type="ECO:0000256" key="1">
    <source>
        <dbReference type="PROSITE-ProRule" id="PRU00169"/>
    </source>
</evidence>
<dbReference type="SMART" id="SM00448">
    <property type="entry name" value="REC"/>
    <property type="match status" value="1"/>
</dbReference>
<dbReference type="Pfam" id="PF00072">
    <property type="entry name" value="Response_reg"/>
    <property type="match status" value="1"/>
</dbReference>
<evidence type="ECO:0000259" key="2">
    <source>
        <dbReference type="PROSITE" id="PS50110"/>
    </source>
</evidence>